<evidence type="ECO:0000256" key="5">
    <source>
        <dbReference type="SAM" id="Phobius"/>
    </source>
</evidence>
<evidence type="ECO:0000256" key="1">
    <source>
        <dbReference type="ARBA" id="ARBA00004141"/>
    </source>
</evidence>
<protein>
    <recommendedName>
        <fullName evidence="6">Major facilitator superfamily (MFS) profile domain-containing protein</fullName>
    </recommendedName>
</protein>
<feature type="domain" description="Major facilitator superfamily (MFS) profile" evidence="6">
    <location>
        <begin position="34"/>
        <end position="184"/>
    </location>
</feature>
<evidence type="ECO:0000259" key="6">
    <source>
        <dbReference type="PROSITE" id="PS50850"/>
    </source>
</evidence>
<proteinExistence type="predicted"/>
<comment type="subcellular location">
    <subcellularLocation>
        <location evidence="1">Membrane</location>
        <topology evidence="1">Multi-pass membrane protein</topology>
    </subcellularLocation>
</comment>
<evidence type="ECO:0000313" key="7">
    <source>
        <dbReference type="EMBL" id="KAG5670319.1"/>
    </source>
</evidence>
<feature type="transmembrane region" description="Helical" evidence="5">
    <location>
        <begin position="103"/>
        <end position="121"/>
    </location>
</feature>
<comment type="caution">
    <text evidence="7">The sequence shown here is derived from an EMBL/GenBank/DDBJ whole genome shotgun (WGS) entry which is preliminary data.</text>
</comment>
<keyword evidence="3 5" id="KW-1133">Transmembrane helix</keyword>
<evidence type="ECO:0000313" key="8">
    <source>
        <dbReference type="Proteomes" id="UP001107558"/>
    </source>
</evidence>
<dbReference type="EMBL" id="JADBJN010000003">
    <property type="protein sequence ID" value="KAG5670319.1"/>
    <property type="molecule type" value="Genomic_DNA"/>
</dbReference>
<dbReference type="InterPro" id="IPR020846">
    <property type="entry name" value="MFS_dom"/>
</dbReference>
<evidence type="ECO:0000256" key="3">
    <source>
        <dbReference type="ARBA" id="ARBA00022989"/>
    </source>
</evidence>
<keyword evidence="8" id="KW-1185">Reference proteome</keyword>
<keyword evidence="2 5" id="KW-0812">Transmembrane</keyword>
<evidence type="ECO:0000256" key="4">
    <source>
        <dbReference type="ARBA" id="ARBA00023136"/>
    </source>
</evidence>
<dbReference type="PROSITE" id="PS50850">
    <property type="entry name" value="MFS"/>
    <property type="match status" value="1"/>
</dbReference>
<dbReference type="GO" id="GO:0022857">
    <property type="term" value="F:transmembrane transporter activity"/>
    <property type="evidence" value="ECO:0007669"/>
    <property type="project" value="InterPro"/>
</dbReference>
<dbReference type="GO" id="GO:0016020">
    <property type="term" value="C:membrane"/>
    <property type="evidence" value="ECO:0007669"/>
    <property type="project" value="UniProtKB-SubCell"/>
</dbReference>
<dbReference type="Pfam" id="PF00083">
    <property type="entry name" value="Sugar_tr"/>
    <property type="match status" value="1"/>
</dbReference>
<dbReference type="Gene3D" id="1.20.1250.20">
    <property type="entry name" value="MFS general substrate transporter like domains"/>
    <property type="match status" value="1"/>
</dbReference>
<organism evidence="7 8">
    <name type="scientific">Polypedilum vanderplanki</name>
    <name type="common">Sleeping chironomid midge</name>
    <dbReference type="NCBI Taxonomy" id="319348"/>
    <lineage>
        <taxon>Eukaryota</taxon>
        <taxon>Metazoa</taxon>
        <taxon>Ecdysozoa</taxon>
        <taxon>Arthropoda</taxon>
        <taxon>Hexapoda</taxon>
        <taxon>Insecta</taxon>
        <taxon>Pterygota</taxon>
        <taxon>Neoptera</taxon>
        <taxon>Endopterygota</taxon>
        <taxon>Diptera</taxon>
        <taxon>Nematocera</taxon>
        <taxon>Chironomoidea</taxon>
        <taxon>Chironomidae</taxon>
        <taxon>Chironominae</taxon>
        <taxon>Polypedilum</taxon>
        <taxon>Polypedilum</taxon>
    </lineage>
</organism>
<reference evidence="7" key="1">
    <citation type="submission" date="2021-03" db="EMBL/GenBank/DDBJ databases">
        <title>Chromosome level genome of the anhydrobiotic midge Polypedilum vanderplanki.</title>
        <authorList>
            <person name="Yoshida Y."/>
            <person name="Kikawada T."/>
            <person name="Gusev O."/>
        </authorList>
    </citation>
    <scope>NUCLEOTIDE SEQUENCE</scope>
    <source>
        <strain evidence="7">NIAS01</strain>
        <tissue evidence="7">Whole body or cell culture</tissue>
    </source>
</reference>
<dbReference type="SUPFAM" id="SSF103473">
    <property type="entry name" value="MFS general substrate transporter"/>
    <property type="match status" value="1"/>
</dbReference>
<evidence type="ECO:0000256" key="2">
    <source>
        <dbReference type="ARBA" id="ARBA00022692"/>
    </source>
</evidence>
<dbReference type="InterPro" id="IPR050549">
    <property type="entry name" value="MFS_Trehalose_Transporter"/>
</dbReference>
<name>A0A9J6BL23_POLVA</name>
<dbReference type="InterPro" id="IPR005828">
    <property type="entry name" value="MFS_sugar_transport-like"/>
</dbReference>
<sequence length="184" mass="20880">MNHKKLISLSQREIIGFDDEYININITKLKKYFYCLLASLGYMLAGFFVGWSSKLLILHERSTEFNNLSRCQISWVVSAFPLGIVIISMGLSKIYYYIGPKLLLMLASMIIMISWILNMFFDGNNFNILFSSRLIGGCGSGIIFVIMPIYMKEIGGSQYKTLIVDLLTTQFGLGICIQYLMGES</sequence>
<feature type="transmembrane region" description="Helical" evidence="5">
    <location>
        <begin position="73"/>
        <end position="91"/>
    </location>
</feature>
<keyword evidence="4 5" id="KW-0472">Membrane</keyword>
<dbReference type="PANTHER" id="PTHR48021">
    <property type="match status" value="1"/>
</dbReference>
<feature type="transmembrane region" description="Helical" evidence="5">
    <location>
        <begin position="32"/>
        <end position="53"/>
    </location>
</feature>
<dbReference type="PANTHER" id="PTHR48021:SF96">
    <property type="entry name" value="FACILITATED TREHALOSE TRANSPORTER TRET1-1-RELATED"/>
    <property type="match status" value="1"/>
</dbReference>
<feature type="transmembrane region" description="Helical" evidence="5">
    <location>
        <begin position="127"/>
        <end position="150"/>
    </location>
</feature>
<accession>A0A9J6BL23</accession>
<dbReference type="AlphaFoldDB" id="A0A9J6BL23"/>
<gene>
    <name evidence="7" type="ORF">PVAND_000595</name>
</gene>
<dbReference type="InterPro" id="IPR036259">
    <property type="entry name" value="MFS_trans_sf"/>
</dbReference>
<dbReference type="Proteomes" id="UP001107558">
    <property type="component" value="Chromosome 3"/>
</dbReference>